<dbReference type="SUPFAM" id="SSF103506">
    <property type="entry name" value="Mitochondrial carrier"/>
    <property type="match status" value="1"/>
</dbReference>
<dbReference type="Proteomes" id="UP001472866">
    <property type="component" value="Chromosome 03"/>
</dbReference>
<comment type="similarity">
    <text evidence="2 9">Belongs to the mitochondrial carrier (TC 2.A.29) family.</text>
</comment>
<dbReference type="AlphaFoldDB" id="A0AAX4P4R5"/>
<comment type="subcellular location">
    <subcellularLocation>
        <location evidence="1">Membrane</location>
        <topology evidence="1">Multi-pass membrane protein</topology>
    </subcellularLocation>
</comment>
<dbReference type="InterPro" id="IPR002067">
    <property type="entry name" value="MCP"/>
</dbReference>
<feature type="repeat" description="Solcar" evidence="8">
    <location>
        <begin position="127"/>
        <end position="208"/>
    </location>
</feature>
<keyword evidence="6" id="KW-1133">Transmembrane helix</keyword>
<evidence type="ECO:0000256" key="9">
    <source>
        <dbReference type="RuleBase" id="RU000488"/>
    </source>
</evidence>
<feature type="repeat" description="Solcar" evidence="8">
    <location>
        <begin position="27"/>
        <end position="119"/>
    </location>
</feature>
<keyword evidence="3 9" id="KW-0813">Transport</keyword>
<reference evidence="10 11" key="1">
    <citation type="submission" date="2024-03" db="EMBL/GenBank/DDBJ databases">
        <title>Complete genome sequence of the green alga Chloropicon roscoffensis RCC1871.</title>
        <authorList>
            <person name="Lemieux C."/>
            <person name="Pombert J.-F."/>
            <person name="Otis C."/>
            <person name="Turmel M."/>
        </authorList>
    </citation>
    <scope>NUCLEOTIDE SEQUENCE [LARGE SCALE GENOMIC DNA]</scope>
    <source>
        <strain evidence="10 11">RCC1871</strain>
    </source>
</reference>
<name>A0AAX4P4R5_9CHLO</name>
<gene>
    <name evidence="10" type="ORF">HKI87_03g26220</name>
</gene>
<dbReference type="Gene3D" id="1.50.40.10">
    <property type="entry name" value="Mitochondrial carrier domain"/>
    <property type="match status" value="1"/>
</dbReference>
<evidence type="ECO:0000256" key="6">
    <source>
        <dbReference type="ARBA" id="ARBA00022989"/>
    </source>
</evidence>
<dbReference type="InterPro" id="IPR050391">
    <property type="entry name" value="Mito_Metabolite_Transporter"/>
</dbReference>
<evidence type="ECO:0000256" key="5">
    <source>
        <dbReference type="ARBA" id="ARBA00022737"/>
    </source>
</evidence>
<protein>
    <submittedName>
        <fullName evidence="10">Mitochondrial uncoupling protein</fullName>
    </submittedName>
</protein>
<evidence type="ECO:0000256" key="8">
    <source>
        <dbReference type="PROSITE-ProRule" id="PRU00282"/>
    </source>
</evidence>
<feature type="repeat" description="Solcar" evidence="8">
    <location>
        <begin position="217"/>
        <end position="303"/>
    </location>
</feature>
<dbReference type="PANTHER" id="PTHR45618">
    <property type="entry name" value="MITOCHONDRIAL DICARBOXYLATE CARRIER-RELATED"/>
    <property type="match status" value="1"/>
</dbReference>
<keyword evidence="5" id="KW-0677">Repeat</keyword>
<keyword evidence="11" id="KW-1185">Reference proteome</keyword>
<evidence type="ECO:0000256" key="1">
    <source>
        <dbReference type="ARBA" id="ARBA00004141"/>
    </source>
</evidence>
<evidence type="ECO:0000256" key="3">
    <source>
        <dbReference type="ARBA" id="ARBA00022448"/>
    </source>
</evidence>
<keyword evidence="7 8" id="KW-0472">Membrane</keyword>
<evidence type="ECO:0000256" key="2">
    <source>
        <dbReference type="ARBA" id="ARBA00006375"/>
    </source>
</evidence>
<keyword evidence="4 8" id="KW-0812">Transmembrane</keyword>
<evidence type="ECO:0000256" key="4">
    <source>
        <dbReference type="ARBA" id="ARBA00022692"/>
    </source>
</evidence>
<accession>A0AAX4P4R5</accession>
<evidence type="ECO:0000313" key="11">
    <source>
        <dbReference type="Proteomes" id="UP001472866"/>
    </source>
</evidence>
<dbReference type="PROSITE" id="PS50920">
    <property type="entry name" value="SOLCAR"/>
    <property type="match status" value="3"/>
</dbReference>
<dbReference type="EMBL" id="CP151503">
    <property type="protein sequence ID" value="WZN61088.1"/>
    <property type="molecule type" value="Genomic_DNA"/>
</dbReference>
<dbReference type="InterPro" id="IPR018108">
    <property type="entry name" value="MCP_transmembrane"/>
</dbReference>
<dbReference type="InterPro" id="IPR023395">
    <property type="entry name" value="MCP_dom_sf"/>
</dbReference>
<dbReference type="GO" id="GO:0055085">
    <property type="term" value="P:transmembrane transport"/>
    <property type="evidence" value="ECO:0007669"/>
    <property type="project" value="InterPro"/>
</dbReference>
<dbReference type="PRINTS" id="PR00784">
    <property type="entry name" value="MTUNCOUPLING"/>
</dbReference>
<proteinExistence type="inferred from homology"/>
<sequence>MIRYHFRQVIVEVPMAARGEGGRAGAPALHTTFGVAAASASLAEMVTLPLDTAKVRLQLQSRAEADSHAVRYRGPLHAMRTMVAEEGPRSLWGGLTPGLHRQFLFTGIRLGLYERAKQSSEGDLALGERIVLAVATSAAGIVAANPSDVLKVRFQAHSLKGSALSMYAKVASTEGLFKGLYKGFGANLARNSIISATEIISYETSKRFFLDNLPMRDDWRTHLAAGCTAGFAATVLGSPADVLGTKAMQKHGRYAGLTATQIARKMLRNEGVLSFYKGFWPNFCRIGSFNIAMWVFFEEIKSRFAC</sequence>
<evidence type="ECO:0000313" key="10">
    <source>
        <dbReference type="EMBL" id="WZN61088.1"/>
    </source>
</evidence>
<dbReference type="GO" id="GO:0016020">
    <property type="term" value="C:membrane"/>
    <property type="evidence" value="ECO:0007669"/>
    <property type="project" value="UniProtKB-SubCell"/>
</dbReference>
<evidence type="ECO:0000256" key="7">
    <source>
        <dbReference type="ARBA" id="ARBA00023136"/>
    </source>
</evidence>
<dbReference type="Pfam" id="PF00153">
    <property type="entry name" value="Mito_carr"/>
    <property type="match status" value="3"/>
</dbReference>
<organism evidence="10 11">
    <name type="scientific">Chloropicon roscoffensis</name>
    <dbReference type="NCBI Taxonomy" id="1461544"/>
    <lineage>
        <taxon>Eukaryota</taxon>
        <taxon>Viridiplantae</taxon>
        <taxon>Chlorophyta</taxon>
        <taxon>Chloropicophyceae</taxon>
        <taxon>Chloropicales</taxon>
        <taxon>Chloropicaceae</taxon>
        <taxon>Chloropicon</taxon>
    </lineage>
</organism>